<organism evidence="2 4">
    <name type="scientific">Rhizophagus clarus</name>
    <dbReference type="NCBI Taxonomy" id="94130"/>
    <lineage>
        <taxon>Eukaryota</taxon>
        <taxon>Fungi</taxon>
        <taxon>Fungi incertae sedis</taxon>
        <taxon>Mucoromycota</taxon>
        <taxon>Glomeromycotina</taxon>
        <taxon>Glomeromycetes</taxon>
        <taxon>Glomerales</taxon>
        <taxon>Glomeraceae</taxon>
        <taxon>Rhizophagus</taxon>
    </lineage>
</organism>
<gene>
    <name evidence="3" type="ORF">RCL2_002589600</name>
    <name evidence="2" type="ORF">RclHR1_12910007</name>
</gene>
<evidence type="ECO:0000313" key="3">
    <source>
        <dbReference type="EMBL" id="GES99387.1"/>
    </source>
</evidence>
<feature type="region of interest" description="Disordered" evidence="1">
    <location>
        <begin position="79"/>
        <end position="98"/>
    </location>
</feature>
<proteinExistence type="predicted"/>
<feature type="compositionally biased region" description="Acidic residues" evidence="1">
    <location>
        <begin position="79"/>
        <end position="92"/>
    </location>
</feature>
<feature type="compositionally biased region" description="Acidic residues" evidence="1">
    <location>
        <begin position="13"/>
        <end position="23"/>
    </location>
</feature>
<evidence type="ECO:0000313" key="4">
    <source>
        <dbReference type="Proteomes" id="UP000247702"/>
    </source>
</evidence>
<dbReference type="AlphaFoldDB" id="A0A2Z6Q8I3"/>
<keyword evidence="4" id="KW-1185">Reference proteome</keyword>
<protein>
    <submittedName>
        <fullName evidence="2">Uncharacterized protein</fullName>
    </submittedName>
</protein>
<reference evidence="2 4" key="1">
    <citation type="submission" date="2017-11" db="EMBL/GenBank/DDBJ databases">
        <title>The genome of Rhizophagus clarus HR1 reveals common genetic basis of auxotrophy among arbuscular mycorrhizal fungi.</title>
        <authorList>
            <person name="Kobayashi Y."/>
        </authorList>
    </citation>
    <scope>NUCLEOTIDE SEQUENCE [LARGE SCALE GENOMIC DNA]</scope>
    <source>
        <strain evidence="2 4">HR1</strain>
    </source>
</reference>
<feature type="region of interest" description="Disordered" evidence="1">
    <location>
        <begin position="1"/>
        <end position="27"/>
    </location>
</feature>
<dbReference type="EMBL" id="BLAL01000280">
    <property type="protein sequence ID" value="GES99387.1"/>
    <property type="molecule type" value="Genomic_DNA"/>
</dbReference>
<sequence>MMQTNASEKDPEYEFSSSEEEKIEDMMQTQRKLISRLDTVAGSLQGVIKGAIHNLIGGFVNSQQTNDNENDEILFDGDEEPFVTDNEDDADIENNVKI</sequence>
<dbReference type="Proteomes" id="UP000247702">
    <property type="component" value="Unassembled WGS sequence"/>
</dbReference>
<evidence type="ECO:0000256" key="1">
    <source>
        <dbReference type="SAM" id="MobiDB-lite"/>
    </source>
</evidence>
<dbReference type="EMBL" id="BEXD01000326">
    <property type="protein sequence ID" value="GBB86487.1"/>
    <property type="molecule type" value="Genomic_DNA"/>
</dbReference>
<evidence type="ECO:0000313" key="2">
    <source>
        <dbReference type="EMBL" id="GBB86487.1"/>
    </source>
</evidence>
<name>A0A2Z6Q8I3_9GLOM</name>
<accession>A0A2Z6Q8I3</accession>
<dbReference type="Proteomes" id="UP000615446">
    <property type="component" value="Unassembled WGS sequence"/>
</dbReference>
<comment type="caution">
    <text evidence="2">The sequence shown here is derived from an EMBL/GenBank/DDBJ whole genome shotgun (WGS) entry which is preliminary data.</text>
</comment>
<reference evidence="3" key="2">
    <citation type="submission" date="2019-10" db="EMBL/GenBank/DDBJ databases">
        <title>Conservation and host-specific expression of non-tandemly repeated heterogenous ribosome RNA gene in arbuscular mycorrhizal fungi.</title>
        <authorList>
            <person name="Maeda T."/>
            <person name="Kobayashi Y."/>
            <person name="Nakagawa T."/>
            <person name="Ezawa T."/>
            <person name="Yamaguchi K."/>
            <person name="Bino T."/>
            <person name="Nishimoto Y."/>
            <person name="Shigenobu S."/>
            <person name="Kawaguchi M."/>
        </authorList>
    </citation>
    <scope>NUCLEOTIDE SEQUENCE</scope>
    <source>
        <strain evidence="3">HR1</strain>
    </source>
</reference>